<evidence type="ECO:0000313" key="2">
    <source>
        <dbReference type="EMBL" id="ROW16492.1"/>
    </source>
</evidence>
<evidence type="ECO:0000313" key="3">
    <source>
        <dbReference type="Proteomes" id="UP000285146"/>
    </source>
</evidence>
<accession>A0A423XJC1</accession>
<evidence type="ECO:0000259" key="1">
    <source>
        <dbReference type="Pfam" id="PF12937"/>
    </source>
</evidence>
<feature type="domain" description="F-box" evidence="1">
    <location>
        <begin position="6"/>
        <end position="52"/>
    </location>
</feature>
<dbReference type="OrthoDB" id="3945550at2759"/>
<dbReference type="STRING" id="1230097.A0A423XJC1"/>
<dbReference type="AlphaFoldDB" id="A0A423XJC1"/>
<organism evidence="2 3">
    <name type="scientific">Cytospora leucostoma</name>
    <dbReference type="NCBI Taxonomy" id="1230097"/>
    <lineage>
        <taxon>Eukaryota</taxon>
        <taxon>Fungi</taxon>
        <taxon>Dikarya</taxon>
        <taxon>Ascomycota</taxon>
        <taxon>Pezizomycotina</taxon>
        <taxon>Sordariomycetes</taxon>
        <taxon>Sordariomycetidae</taxon>
        <taxon>Diaporthales</taxon>
        <taxon>Cytosporaceae</taxon>
        <taxon>Cytospora</taxon>
    </lineage>
</organism>
<protein>
    <recommendedName>
        <fullName evidence="1">F-box domain-containing protein</fullName>
    </recommendedName>
</protein>
<dbReference type="InterPro" id="IPR032675">
    <property type="entry name" value="LRR_dom_sf"/>
</dbReference>
<dbReference type="InParanoid" id="A0A423XJC1"/>
<dbReference type="EMBL" id="LKEB01000005">
    <property type="protein sequence ID" value="ROW16492.1"/>
    <property type="molecule type" value="Genomic_DNA"/>
</dbReference>
<proteinExistence type="predicted"/>
<keyword evidence="3" id="KW-1185">Reference proteome</keyword>
<dbReference type="InterPro" id="IPR001810">
    <property type="entry name" value="F-box_dom"/>
</dbReference>
<dbReference type="Proteomes" id="UP000285146">
    <property type="component" value="Unassembled WGS sequence"/>
</dbReference>
<comment type="caution">
    <text evidence="2">The sequence shown here is derived from an EMBL/GenBank/DDBJ whole genome shotgun (WGS) entry which is preliminary data.</text>
</comment>
<sequence length="643" mass="74082">MSPQTLEDLPKEIMLSVCSFLDVTHPQSLVAYAQASKSCYAVASGLLYRTIKLTFTTSEHLARDVGTWEKLLHRDEVFAQVRRLIIYQSEAKDDRRRTYSSLKECERFDDDSSLQSFWDIYPGVWGDRYPGFLGYREHGGMDRTGDLERIPTVWPLVAQLMKKLPGLTDLYFTCSLEFPACLLQTLHETLTEKKCRLHYYGFGGLTHGGGRDGALATSPCLYSYGPSRTDLIEPTARSLVLHQAPILKGLSVMLPFDMPSAHLDLFSDTDHENQDEDDNITVLSGHQKSKPVPLEYLQVRKVDTPNILQSNSFKLSSWATDVDFSALRVLRLEVAVRPKKLPAPSMFPALTTLFFQCAIDLNPYFRYWDTVLSFLRHLPQLTTLQLQDWSRWISVLPGLKSDLRRLHLSRQVRLDTKETVDCDDIHKLADICPQLEDLSIEIRRRRSDENETSLYRALGRLPRLQTLEIKMDPWFDAFDEEYLAGHPLDPPGPYRQGHVRDVFVNGAIDRSLARSIFKVIDAAKAELSGAVLPLKQLEVQAPTHDVPFRHRELQPFLDALRRRWLVERDFRLDAQDMLHVREVDLKFKSEHNESIAFYDNGPYTGPDEELEPILSIWRRLWPSKGEGRPWWEDWESWPLALEA</sequence>
<dbReference type="SUPFAM" id="SSF52047">
    <property type="entry name" value="RNI-like"/>
    <property type="match status" value="1"/>
</dbReference>
<dbReference type="Gene3D" id="3.80.10.10">
    <property type="entry name" value="Ribonuclease Inhibitor"/>
    <property type="match status" value="1"/>
</dbReference>
<gene>
    <name evidence="2" type="ORF">VPNG_02732</name>
</gene>
<reference evidence="2 3" key="1">
    <citation type="submission" date="2015-09" db="EMBL/GenBank/DDBJ databases">
        <title>Host preference determinants of Valsa canker pathogens revealed by comparative genomics.</title>
        <authorList>
            <person name="Yin Z."/>
            <person name="Huang L."/>
        </authorList>
    </citation>
    <scope>NUCLEOTIDE SEQUENCE [LARGE SCALE GENOMIC DNA]</scope>
    <source>
        <strain evidence="2 3">SXYLt</strain>
    </source>
</reference>
<dbReference type="Pfam" id="PF12937">
    <property type="entry name" value="F-box-like"/>
    <property type="match status" value="1"/>
</dbReference>
<name>A0A423XJC1_9PEZI</name>